<dbReference type="Proteomes" id="UP001212997">
    <property type="component" value="Unassembled WGS sequence"/>
</dbReference>
<keyword evidence="3" id="KW-1185">Reference proteome</keyword>
<dbReference type="AlphaFoldDB" id="A0AAD5V9U5"/>
<organism evidence="2 3">
    <name type="scientific">Meripilus lineatus</name>
    <dbReference type="NCBI Taxonomy" id="2056292"/>
    <lineage>
        <taxon>Eukaryota</taxon>
        <taxon>Fungi</taxon>
        <taxon>Dikarya</taxon>
        <taxon>Basidiomycota</taxon>
        <taxon>Agaricomycotina</taxon>
        <taxon>Agaricomycetes</taxon>
        <taxon>Polyporales</taxon>
        <taxon>Meripilaceae</taxon>
        <taxon>Meripilus</taxon>
    </lineage>
</organism>
<evidence type="ECO:0000256" key="1">
    <source>
        <dbReference type="SAM" id="MobiDB-lite"/>
    </source>
</evidence>
<dbReference type="EMBL" id="JANAWD010000038">
    <property type="protein sequence ID" value="KAJ3489818.1"/>
    <property type="molecule type" value="Genomic_DNA"/>
</dbReference>
<evidence type="ECO:0000313" key="3">
    <source>
        <dbReference type="Proteomes" id="UP001212997"/>
    </source>
</evidence>
<gene>
    <name evidence="2" type="ORF">NLI96_g1868</name>
</gene>
<protein>
    <recommendedName>
        <fullName evidence="4">F-box domain-containing protein</fullName>
    </recommendedName>
</protein>
<feature type="compositionally biased region" description="Polar residues" evidence="1">
    <location>
        <begin position="1"/>
        <end position="15"/>
    </location>
</feature>
<proteinExistence type="predicted"/>
<accession>A0AAD5V9U5</accession>
<reference evidence="2" key="1">
    <citation type="submission" date="2022-07" db="EMBL/GenBank/DDBJ databases">
        <title>Genome Sequence of Physisporinus lineatus.</title>
        <authorList>
            <person name="Buettner E."/>
        </authorList>
    </citation>
    <scope>NUCLEOTIDE SEQUENCE</scope>
    <source>
        <strain evidence="2">VT162</strain>
    </source>
</reference>
<feature type="compositionally biased region" description="Acidic residues" evidence="1">
    <location>
        <begin position="528"/>
        <end position="566"/>
    </location>
</feature>
<feature type="region of interest" description="Disordered" evidence="1">
    <location>
        <begin position="1"/>
        <end position="23"/>
    </location>
</feature>
<evidence type="ECO:0000313" key="2">
    <source>
        <dbReference type="EMBL" id="KAJ3489818.1"/>
    </source>
</evidence>
<sequence>MISDTVSSSELSSHQSRARIDREVGIQTHDPAVGAQTVPRAFEPRAERVTWAQPIDLEIRARPRQLERGTYWHPIVNVTLLPPDDLQPRLPPEILDLIIHFMGPESDFRQDLYANTSWVEYDAQEDSIHMLSTCCRVCRRWVPLCQRLLFYWVVLRNSAQLDSLFHLHRTSGISHIFPLIRRITVRYDKAEDKLGEALPRIATMAPSNLVRIDIVGSRSGYAFPFQDSFSKLLTPLHYVRILHSLFLEFTNFSEFRQLISCFRGLHTLYFSGFWGEVSEIPRALHQTAHPFLTRIATCPIENVLWPWLSPRGSGAGRQLRCSTAQICRSVPSVSVAFATFMRTITQWVSNTVDAEKDDLYVEWKWEKCARSVGQSQWLLHLRHDDIGFTALVKFQAHTDFPRPSFDPSHIVELRTTIPLRMDVDDDDLDTLFSVWKHDQLVHLENLERLEIGIQIDVNRSFRTSMDLLEHLAWQQEPDPNIINRLERGFEPLRECERRFELEIAVCGFPFDDVLRGWKETMATMESEGSGEDMEEYTDSGEGSDDTDSEEGSDEDLTDSECEVYTS</sequence>
<name>A0AAD5V9U5_9APHY</name>
<feature type="region of interest" description="Disordered" evidence="1">
    <location>
        <begin position="523"/>
        <end position="566"/>
    </location>
</feature>
<evidence type="ECO:0008006" key="4">
    <source>
        <dbReference type="Google" id="ProtNLM"/>
    </source>
</evidence>
<comment type="caution">
    <text evidence="2">The sequence shown here is derived from an EMBL/GenBank/DDBJ whole genome shotgun (WGS) entry which is preliminary data.</text>
</comment>